<feature type="compositionally biased region" description="Polar residues" evidence="2">
    <location>
        <begin position="375"/>
        <end position="385"/>
    </location>
</feature>
<feature type="compositionally biased region" description="Basic and acidic residues" evidence="2">
    <location>
        <begin position="89"/>
        <end position="109"/>
    </location>
</feature>
<feature type="compositionally biased region" description="Basic and acidic residues" evidence="2">
    <location>
        <begin position="154"/>
        <end position="169"/>
    </location>
</feature>
<feature type="compositionally biased region" description="Basic and acidic residues" evidence="2">
    <location>
        <begin position="30"/>
        <end position="48"/>
    </location>
</feature>
<keyword evidence="4" id="KW-1185">Reference proteome</keyword>
<dbReference type="Proteomes" id="UP000230750">
    <property type="component" value="Unassembled WGS sequence"/>
</dbReference>
<feature type="region of interest" description="Disordered" evidence="2">
    <location>
        <begin position="1"/>
        <end position="226"/>
    </location>
</feature>
<feature type="compositionally biased region" description="Basic and acidic residues" evidence="2">
    <location>
        <begin position="209"/>
        <end position="226"/>
    </location>
</feature>
<accession>A0A2G8JB38</accession>
<reference evidence="3 4" key="1">
    <citation type="journal article" date="2017" name="PLoS Biol.">
        <title>The sea cucumber genome provides insights into morphological evolution and visceral regeneration.</title>
        <authorList>
            <person name="Zhang X."/>
            <person name="Sun L."/>
            <person name="Yuan J."/>
            <person name="Sun Y."/>
            <person name="Gao Y."/>
            <person name="Zhang L."/>
            <person name="Li S."/>
            <person name="Dai H."/>
            <person name="Hamel J.F."/>
            <person name="Liu C."/>
            <person name="Yu Y."/>
            <person name="Liu S."/>
            <person name="Lin W."/>
            <person name="Guo K."/>
            <person name="Jin S."/>
            <person name="Xu P."/>
            <person name="Storey K.B."/>
            <person name="Huan P."/>
            <person name="Zhang T."/>
            <person name="Zhou Y."/>
            <person name="Zhang J."/>
            <person name="Lin C."/>
            <person name="Li X."/>
            <person name="Xing L."/>
            <person name="Huo D."/>
            <person name="Sun M."/>
            <person name="Wang L."/>
            <person name="Mercier A."/>
            <person name="Li F."/>
            <person name="Yang H."/>
            <person name="Xiang J."/>
        </authorList>
    </citation>
    <scope>NUCLEOTIDE SEQUENCE [LARGE SCALE GENOMIC DNA]</scope>
    <source>
        <strain evidence="3">Shaxun</strain>
        <tissue evidence="3">Muscle</tissue>
    </source>
</reference>
<feature type="coiled-coil region" evidence="1">
    <location>
        <begin position="226"/>
        <end position="366"/>
    </location>
</feature>
<feature type="compositionally biased region" description="Basic and acidic residues" evidence="2">
    <location>
        <begin position="386"/>
        <end position="398"/>
    </location>
</feature>
<organism evidence="3 4">
    <name type="scientific">Stichopus japonicus</name>
    <name type="common">Sea cucumber</name>
    <dbReference type="NCBI Taxonomy" id="307972"/>
    <lineage>
        <taxon>Eukaryota</taxon>
        <taxon>Metazoa</taxon>
        <taxon>Echinodermata</taxon>
        <taxon>Eleutherozoa</taxon>
        <taxon>Echinozoa</taxon>
        <taxon>Holothuroidea</taxon>
        <taxon>Aspidochirotacea</taxon>
        <taxon>Aspidochirotida</taxon>
        <taxon>Stichopodidae</taxon>
        <taxon>Apostichopus</taxon>
    </lineage>
</organism>
<dbReference type="OrthoDB" id="10071925at2759"/>
<name>A0A2G8JB38_STIJA</name>
<gene>
    <name evidence="3" type="ORF">BSL78_30236</name>
</gene>
<feature type="compositionally biased region" description="Basic and acidic residues" evidence="2">
    <location>
        <begin position="133"/>
        <end position="147"/>
    </location>
</feature>
<evidence type="ECO:0000313" key="3">
    <source>
        <dbReference type="EMBL" id="PIK32952.1"/>
    </source>
</evidence>
<feature type="compositionally biased region" description="Acidic residues" evidence="2">
    <location>
        <begin position="56"/>
        <end position="71"/>
    </location>
</feature>
<comment type="caution">
    <text evidence="3">The sequence shown here is derived from an EMBL/GenBank/DDBJ whole genome shotgun (WGS) entry which is preliminary data.</text>
</comment>
<dbReference type="AlphaFoldDB" id="A0A2G8JB38"/>
<evidence type="ECO:0000256" key="1">
    <source>
        <dbReference type="SAM" id="Coils"/>
    </source>
</evidence>
<feature type="region of interest" description="Disordered" evidence="2">
    <location>
        <begin position="369"/>
        <end position="398"/>
    </location>
</feature>
<sequence>MEKPKVETENNGNNTEKNGEDFEDNVPGEGRQEGERKEDPAKAEEPKETNQTIDESKEEDNQPDAAPENEGETAAPESVVDGTGEMTDETSREQDQQKEDKDDVTEVKGGDAGVVESDGTGAKSEEVSNNEGNTDKEQESENPDSHDTSSSVSKIDDASKVEDGSKQDDGYSADNEATILASADTGLVLEQDDSTKDERVEPLQGKADSFGEVKVETEEEETHLSHEDLLTKYHAAEIQLDGLKEENTTLKEKVESLEKEIHQLREGTEHEKVKQRDGYRVQADFLARELSQTQDAEKFLKEKVAELLEEKEEGEKKVRDLQLRLKRFAKDDKGKDERISKLETELKEITEVIQELESYVDEETRLKIQEKRTSTRQSTVSGQENSHTKVTDMNKNEH</sequence>
<evidence type="ECO:0000256" key="2">
    <source>
        <dbReference type="SAM" id="MobiDB-lite"/>
    </source>
</evidence>
<evidence type="ECO:0000313" key="4">
    <source>
        <dbReference type="Proteomes" id="UP000230750"/>
    </source>
</evidence>
<protein>
    <submittedName>
        <fullName evidence="3">Putative myosin heavy chain, striated muscle</fullName>
    </submittedName>
</protein>
<keyword evidence="1" id="KW-0175">Coiled coil</keyword>
<dbReference type="EMBL" id="MRZV01002904">
    <property type="protein sequence ID" value="PIK32952.1"/>
    <property type="molecule type" value="Genomic_DNA"/>
</dbReference>
<proteinExistence type="predicted"/>